<dbReference type="Proteomes" id="UP000293360">
    <property type="component" value="Unassembled WGS sequence"/>
</dbReference>
<keyword evidence="3" id="KW-0732">Signal</keyword>
<feature type="domain" description="Peptidase S33 tripeptidyl aminopeptidase-like C-terminal" evidence="5">
    <location>
        <begin position="440"/>
        <end position="536"/>
    </location>
</feature>
<evidence type="ECO:0000256" key="1">
    <source>
        <dbReference type="ARBA" id="ARBA00010088"/>
    </source>
</evidence>
<dbReference type="PANTHER" id="PTHR43248:SF30">
    <property type="entry name" value="AB HYDROLASE-1 DOMAIN-CONTAINING PROTEIN"/>
    <property type="match status" value="1"/>
</dbReference>
<evidence type="ECO:0000313" key="7">
    <source>
        <dbReference type="Proteomes" id="UP000293360"/>
    </source>
</evidence>
<organism evidence="6 7">
    <name type="scientific">Monosporascus ibericus</name>
    <dbReference type="NCBI Taxonomy" id="155417"/>
    <lineage>
        <taxon>Eukaryota</taxon>
        <taxon>Fungi</taxon>
        <taxon>Dikarya</taxon>
        <taxon>Ascomycota</taxon>
        <taxon>Pezizomycotina</taxon>
        <taxon>Sordariomycetes</taxon>
        <taxon>Xylariomycetidae</taxon>
        <taxon>Xylariales</taxon>
        <taxon>Xylariales incertae sedis</taxon>
        <taxon>Monosporascus</taxon>
    </lineage>
</organism>
<evidence type="ECO:0000259" key="5">
    <source>
        <dbReference type="Pfam" id="PF08386"/>
    </source>
</evidence>
<gene>
    <name evidence="6" type="ORF">DL764_009962</name>
</gene>
<evidence type="ECO:0000256" key="3">
    <source>
        <dbReference type="SAM" id="SignalP"/>
    </source>
</evidence>
<dbReference type="Gene3D" id="3.40.50.1820">
    <property type="entry name" value="alpha/beta hydrolase"/>
    <property type="match status" value="1"/>
</dbReference>
<reference evidence="6 7" key="1">
    <citation type="submission" date="2018-06" db="EMBL/GenBank/DDBJ databases">
        <title>Complete Genomes of Monosporascus.</title>
        <authorList>
            <person name="Robinson A.J."/>
            <person name="Natvig D.O."/>
        </authorList>
    </citation>
    <scope>NUCLEOTIDE SEQUENCE [LARGE SCALE GENOMIC DNA]</scope>
    <source>
        <strain evidence="6 7">CBS 110550</strain>
    </source>
</reference>
<feature type="signal peptide" evidence="3">
    <location>
        <begin position="1"/>
        <end position="22"/>
    </location>
</feature>
<dbReference type="InterPro" id="IPR051601">
    <property type="entry name" value="Serine_prot/Carboxylest_S33"/>
</dbReference>
<dbReference type="EMBL" id="QJNU01001083">
    <property type="protein sequence ID" value="RYO79888.1"/>
    <property type="molecule type" value="Genomic_DNA"/>
</dbReference>
<feature type="domain" description="AB hydrolase-1" evidence="4">
    <location>
        <begin position="135"/>
        <end position="294"/>
    </location>
</feature>
<name>A0A4Q4SVZ5_9PEZI</name>
<comment type="similarity">
    <text evidence="1">Belongs to the peptidase S33 family.</text>
</comment>
<dbReference type="InterPro" id="IPR000073">
    <property type="entry name" value="AB_hydrolase_1"/>
</dbReference>
<dbReference type="InterPro" id="IPR013595">
    <property type="entry name" value="Pept_S33_TAP-like_C"/>
</dbReference>
<dbReference type="AlphaFoldDB" id="A0A4Q4SVZ5"/>
<keyword evidence="7" id="KW-1185">Reference proteome</keyword>
<evidence type="ECO:0008006" key="8">
    <source>
        <dbReference type="Google" id="ProtNLM"/>
    </source>
</evidence>
<dbReference type="OrthoDB" id="425534at2759"/>
<dbReference type="STRING" id="155417.A0A4Q4SVZ5"/>
<keyword evidence="2" id="KW-0378">Hydrolase</keyword>
<evidence type="ECO:0000259" key="4">
    <source>
        <dbReference type="Pfam" id="PF00561"/>
    </source>
</evidence>
<dbReference type="SUPFAM" id="SSF53474">
    <property type="entry name" value="alpha/beta-Hydrolases"/>
    <property type="match status" value="1"/>
</dbReference>
<evidence type="ECO:0000313" key="6">
    <source>
        <dbReference type="EMBL" id="RYO79888.1"/>
    </source>
</evidence>
<dbReference type="PANTHER" id="PTHR43248">
    <property type="entry name" value="2-SUCCINYL-6-HYDROXY-2,4-CYCLOHEXADIENE-1-CARBOXYLATE SYNTHASE"/>
    <property type="match status" value="1"/>
</dbReference>
<protein>
    <recommendedName>
        <fullName evidence="8">AB hydrolase-1 domain-containing protein</fullName>
    </recommendedName>
</protein>
<evidence type="ECO:0000256" key="2">
    <source>
        <dbReference type="ARBA" id="ARBA00022801"/>
    </source>
</evidence>
<comment type="caution">
    <text evidence="6">The sequence shown here is derived from an EMBL/GenBank/DDBJ whole genome shotgun (WGS) entry which is preliminary data.</text>
</comment>
<dbReference type="GO" id="GO:0016787">
    <property type="term" value="F:hydrolase activity"/>
    <property type="evidence" value="ECO:0007669"/>
    <property type="project" value="UniProtKB-KW"/>
</dbReference>
<sequence>MVAQILARGVIILSLAAIFGAATPIPAGPPDGSGNANATAQYNRPQQLTWSPCPARFASTPNATCATYSVPLDWDHPNSAETITLGMLRLRARGDPSRRIGNLFVNPGGPGVQATDVVARLAAAAGRLGPSSSTAELLERFDVIGLDPRGVGLSTPVRCDAGLFNERASLFPRTRREFDGLLARNAALGESCRALSGRLLDFVDTASAARDHEAVRLALGGGKGSGGAEKASFLGLSYGTQLFSQYAELFPEGVRAMVLDGTLQHSQAESSNLLIESAAYETMLQKFFEWCDSAKSSFDCALPRDDGGDGGARQVFLDVLAKARDAPIPAPGCDDGRATGCRSSVTEEEARFNAQGLLLETASWPALGRALLEARDAANATLLSRAQPVAVGDEYEDSYLFGGTAVECQDWTHATASTWAGIMELQILGAAFAPLTRGASQSYRVQASCAGWPSPQRNPERSLSYAGGADVLLVNSVYDPSTSYVWAVGLRAELGERAVLLTRDGAGHTSWFLGGEATDAINRYLINLTLPEPGTVVDS</sequence>
<dbReference type="Pfam" id="PF00561">
    <property type="entry name" value="Abhydrolase_1"/>
    <property type="match status" value="1"/>
</dbReference>
<dbReference type="Pfam" id="PF08386">
    <property type="entry name" value="Abhydrolase_4"/>
    <property type="match status" value="1"/>
</dbReference>
<feature type="chain" id="PRO_5020355656" description="AB hydrolase-1 domain-containing protein" evidence="3">
    <location>
        <begin position="23"/>
        <end position="539"/>
    </location>
</feature>
<accession>A0A4Q4SVZ5</accession>
<proteinExistence type="inferred from homology"/>
<dbReference type="InterPro" id="IPR029058">
    <property type="entry name" value="AB_hydrolase_fold"/>
</dbReference>